<keyword evidence="22" id="KW-0675">Receptor</keyword>
<dbReference type="FunFam" id="1.10.510.10:FF:000358">
    <property type="entry name" value="Putative leucine-rich repeat receptor-like serine/threonine-protein kinase"/>
    <property type="match status" value="1"/>
</dbReference>
<dbReference type="PROSITE" id="PS00107">
    <property type="entry name" value="PROTEIN_KINASE_ATP"/>
    <property type="match status" value="1"/>
</dbReference>
<dbReference type="GO" id="GO:0005524">
    <property type="term" value="F:ATP binding"/>
    <property type="evidence" value="ECO:0007669"/>
    <property type="project" value="UniProtKB-UniRule"/>
</dbReference>
<dbReference type="InterPro" id="IPR017441">
    <property type="entry name" value="Protein_kinase_ATP_BS"/>
</dbReference>
<dbReference type="Pfam" id="PF08263">
    <property type="entry name" value="LRRNT_2"/>
    <property type="match status" value="1"/>
</dbReference>
<reference evidence="34" key="2">
    <citation type="submission" date="2018-05" db="EMBL/GenBank/DDBJ databases">
        <title>OpunRS2 (Oryza punctata Reference Sequence Version 2).</title>
        <authorList>
            <person name="Zhang J."/>
            <person name="Kudrna D."/>
            <person name="Lee S."/>
            <person name="Talag J."/>
            <person name="Welchert J."/>
            <person name="Wing R.A."/>
        </authorList>
    </citation>
    <scope>NUCLEOTIDE SEQUENCE [LARGE SCALE GENOMIC DNA]</scope>
</reference>
<keyword evidence="9" id="KW-0723">Serine/threonine-protein kinase</keyword>
<evidence type="ECO:0000313" key="35">
    <source>
        <dbReference type="Proteomes" id="UP000026962"/>
    </source>
</evidence>
<dbReference type="Gene3D" id="3.30.200.20">
    <property type="entry name" value="Phosphorylase Kinase, domain 1"/>
    <property type="match status" value="1"/>
</dbReference>
<evidence type="ECO:0000256" key="30">
    <source>
        <dbReference type="SAM" id="Phobius"/>
    </source>
</evidence>
<dbReference type="InterPro" id="IPR001245">
    <property type="entry name" value="Ser-Thr/Tyr_kinase_cat_dom"/>
</dbReference>
<evidence type="ECO:0000256" key="5">
    <source>
        <dbReference type="ARBA" id="ARBA00004479"/>
    </source>
</evidence>
<dbReference type="GO" id="GO:0004674">
    <property type="term" value="F:protein serine/threonine kinase activity"/>
    <property type="evidence" value="ECO:0007669"/>
    <property type="project" value="UniProtKB-KW"/>
</dbReference>
<evidence type="ECO:0000256" key="17">
    <source>
        <dbReference type="ARBA" id="ARBA00022777"/>
    </source>
</evidence>
<dbReference type="OMA" id="HQDIQIC"/>
<evidence type="ECO:0000256" key="21">
    <source>
        <dbReference type="ARBA" id="ARBA00023136"/>
    </source>
</evidence>
<keyword evidence="17" id="KW-0418">Kinase</keyword>
<keyword evidence="14 31" id="KW-0732">Signal</keyword>
<evidence type="ECO:0000256" key="29">
    <source>
        <dbReference type="PROSITE-ProRule" id="PRU10141"/>
    </source>
</evidence>
<accession>A0A0E0JXB2</accession>
<dbReference type="Pfam" id="PF07714">
    <property type="entry name" value="PK_Tyr_Ser-Thr"/>
    <property type="match status" value="1"/>
</dbReference>
<dbReference type="EC" id="2.7.11.1" evidence="7"/>
<dbReference type="EnsemblPlants" id="OPUNC02G07720.1">
    <property type="protein sequence ID" value="OPUNC02G07720.1"/>
    <property type="gene ID" value="OPUNC02G07720"/>
</dbReference>
<dbReference type="InterPro" id="IPR051809">
    <property type="entry name" value="Plant_receptor-like_S/T_kinase"/>
</dbReference>
<evidence type="ECO:0000256" key="27">
    <source>
        <dbReference type="ARBA" id="ARBA00056628"/>
    </source>
</evidence>
<dbReference type="FunFam" id="3.30.200.20:FF:000432">
    <property type="entry name" value="LRR receptor-like serine/threonine-protein kinase EFR"/>
    <property type="match status" value="1"/>
</dbReference>
<comment type="catalytic activity">
    <reaction evidence="24">
        <text>L-threonyl-[protein] + ATP = O-phospho-L-threonyl-[protein] + ADP + H(+)</text>
        <dbReference type="Rhea" id="RHEA:46608"/>
        <dbReference type="Rhea" id="RHEA-COMP:11060"/>
        <dbReference type="Rhea" id="RHEA-COMP:11605"/>
        <dbReference type="ChEBI" id="CHEBI:15378"/>
        <dbReference type="ChEBI" id="CHEBI:30013"/>
        <dbReference type="ChEBI" id="CHEBI:30616"/>
        <dbReference type="ChEBI" id="CHEBI:61977"/>
        <dbReference type="ChEBI" id="CHEBI:456216"/>
        <dbReference type="EC" id="2.7.11.1"/>
    </reaction>
</comment>
<feature type="domain" description="MHD" evidence="33">
    <location>
        <begin position="255"/>
        <end position="530"/>
    </location>
</feature>
<dbReference type="InterPro" id="IPR011009">
    <property type="entry name" value="Kinase-like_dom_sf"/>
</dbReference>
<evidence type="ECO:0000256" key="11">
    <source>
        <dbReference type="ARBA" id="ARBA00022614"/>
    </source>
</evidence>
<evidence type="ECO:0000256" key="16">
    <source>
        <dbReference type="ARBA" id="ARBA00022741"/>
    </source>
</evidence>
<evidence type="ECO:0000256" key="4">
    <source>
        <dbReference type="ARBA" id="ARBA00004389"/>
    </source>
</evidence>
<evidence type="ECO:0000256" key="2">
    <source>
        <dbReference type="ARBA" id="ARBA00001946"/>
    </source>
</evidence>
<evidence type="ECO:0000256" key="10">
    <source>
        <dbReference type="ARBA" id="ARBA00022553"/>
    </source>
</evidence>
<evidence type="ECO:0000256" key="6">
    <source>
        <dbReference type="ARBA" id="ARBA00008684"/>
    </source>
</evidence>
<name>A0A0E0JXB2_ORYPU</name>
<keyword evidence="15" id="KW-0677">Repeat</keyword>
<evidence type="ECO:0000256" key="12">
    <source>
        <dbReference type="ARBA" id="ARBA00022679"/>
    </source>
</evidence>
<evidence type="ECO:0000256" key="22">
    <source>
        <dbReference type="ARBA" id="ARBA00023170"/>
    </source>
</evidence>
<keyword evidence="8" id="KW-1003">Cell membrane</keyword>
<keyword evidence="11" id="KW-0433">Leucine-rich repeat</keyword>
<dbReference type="Proteomes" id="UP000026962">
    <property type="component" value="Chromosome 2"/>
</dbReference>
<keyword evidence="20 30" id="KW-1133">Transmembrane helix</keyword>
<sequence length="1104" mass="121209">MVPLHIHELLLLAIILLPCFAGYVSPALLSIPGEESTTKITDRLALMSFRSLIRSDPTQALASWGNQSIPMCQWRGVVCGLSGRRTGRVVALDLTELNLLGAISPLLSNLTYLRRLHLHNNRLHGEIPSELGHLRDLRDLNVSYNSIQGPIPATLSTCRKMENIWLYSNKLQGQIPSEFASLQNLQALVLGENRLMGSIPPFIGSLVNLKFLVLEENNFIGEIPSDIVLGNNRLEGTIPKSLGNLKLLTVLDLSDNNLLGPVPDTIGNLHSIKQIHMSHNELEGSLPSSIFNLSSLEELNLQFNNLNGTIPLDLGNSLPNLQFFLISHNQFHGLIPPSLCNATMLRWIQTVSNSLSGTIPQCLGIKQKSLYSVTFEDNQLETRNNYDWGFMSSLTNCSNLRLLSVSDNNLTGELPNSVGNLSTRLEYFLTNYNSITGKIPEGIGNLASLKFIDMSSNFHEGTIPASLGKLKNLNKLSLSYNNLSGSIPSSIGNLQMLMLLSLGNNALSGEIPPSLSNCPLEQLDLSYNNLTGLIPKELFSISTLSASVNLEHNFLTGALPSEVGNLTNLALLDFSNNWISGEIPSSIGECQSLQYLNTSGNLLQGKIPPSLDQLKGLMVLDLSHNNLSGSIPKFLGTMTGLASLNLSFNNFEGDVPKDGIFSNATPALIEGNNGLCNGIPQLKLPPCSHQATRRKKQTWKLAIVISICSAVLFMAVVTTSFMFHKRAKKKNADPQTSLVKEQHMRVSYAELAEATNGFASENLIGAGSFGSVYKGRMRINDQQVTVAVKVFNLKQRGASQSFTAECEALRCVRHRNLVKVLTVCSSIDFQRHDFKAIVYEFLPNRNLDQWLHQNHMEDDEHKALDLITRLQIAIDVASSLEYLHQHNPLPIIHCDLKPSNVLLDNEMVAHVGDFGLARFLHQDSEKSSGWASMRGTIGYAAPEYGLGNEVSINGDVYSYGILLLEMFSGKRPTDSEFGGFLSLRKYVVMALPDRTASVIDLSLLAETEDGEASTSISNQTREMRIACITSILHVGVSCSVETPTDRVPIGDALKELQRIRDKFHSELQGAGATIHQGIQICWCAATNRVNKASKYARFLLLLVV</sequence>
<keyword evidence="12" id="KW-0808">Transferase</keyword>
<evidence type="ECO:0000256" key="20">
    <source>
        <dbReference type="ARBA" id="ARBA00022989"/>
    </source>
</evidence>
<dbReference type="PANTHER" id="PTHR27008">
    <property type="entry name" value="OS04G0122200 PROTEIN"/>
    <property type="match status" value="1"/>
</dbReference>
<dbReference type="SUPFAM" id="SSF52058">
    <property type="entry name" value="L domain-like"/>
    <property type="match status" value="1"/>
</dbReference>
<comment type="similarity">
    <text evidence="6">Belongs to the protein kinase superfamily. Ser/Thr protein kinase family.</text>
</comment>
<dbReference type="FunFam" id="3.80.10.10:FF:000041">
    <property type="entry name" value="LRR receptor-like serine/threonine-protein kinase ERECTA"/>
    <property type="match status" value="1"/>
</dbReference>
<evidence type="ECO:0000256" key="18">
    <source>
        <dbReference type="ARBA" id="ARBA00022824"/>
    </source>
</evidence>
<keyword evidence="10" id="KW-0597">Phosphoprotein</keyword>
<evidence type="ECO:0000256" key="1">
    <source>
        <dbReference type="ARBA" id="ARBA00001936"/>
    </source>
</evidence>
<dbReference type="STRING" id="4537.A0A0E0JXB2"/>
<evidence type="ECO:0000256" key="31">
    <source>
        <dbReference type="SAM" id="SignalP"/>
    </source>
</evidence>
<dbReference type="GO" id="GO:0005789">
    <property type="term" value="C:endoplasmic reticulum membrane"/>
    <property type="evidence" value="ECO:0007669"/>
    <property type="project" value="UniProtKB-SubCell"/>
</dbReference>
<dbReference type="PRINTS" id="PR00019">
    <property type="entry name" value="LEURICHRPT"/>
</dbReference>
<evidence type="ECO:0000256" key="8">
    <source>
        <dbReference type="ARBA" id="ARBA00022475"/>
    </source>
</evidence>
<dbReference type="InterPro" id="IPR003591">
    <property type="entry name" value="Leu-rich_rpt_typical-subtyp"/>
</dbReference>
<feature type="chain" id="PRO_5002364786" description="Receptor kinase-like protein Xa21" evidence="31">
    <location>
        <begin position="22"/>
        <end position="1104"/>
    </location>
</feature>
<comment type="cofactor">
    <cofactor evidence="1">
        <name>Mn(2+)</name>
        <dbReference type="ChEBI" id="CHEBI:29035"/>
    </cofactor>
</comment>
<evidence type="ECO:0000313" key="34">
    <source>
        <dbReference type="EnsemblPlants" id="OPUNC02G07720.1"/>
    </source>
</evidence>
<dbReference type="GO" id="GO:0005886">
    <property type="term" value="C:plasma membrane"/>
    <property type="evidence" value="ECO:0007669"/>
    <property type="project" value="UniProtKB-SubCell"/>
</dbReference>
<keyword evidence="23" id="KW-0325">Glycoprotein</keyword>
<evidence type="ECO:0000256" key="15">
    <source>
        <dbReference type="ARBA" id="ARBA00022737"/>
    </source>
</evidence>
<comment type="catalytic activity">
    <reaction evidence="25">
        <text>L-seryl-[protein] + ATP = O-phospho-L-seryl-[protein] + ADP + H(+)</text>
        <dbReference type="Rhea" id="RHEA:17989"/>
        <dbReference type="Rhea" id="RHEA-COMP:9863"/>
        <dbReference type="Rhea" id="RHEA-COMP:11604"/>
        <dbReference type="ChEBI" id="CHEBI:15378"/>
        <dbReference type="ChEBI" id="CHEBI:29999"/>
        <dbReference type="ChEBI" id="CHEBI:30616"/>
        <dbReference type="ChEBI" id="CHEBI:83421"/>
        <dbReference type="ChEBI" id="CHEBI:456216"/>
        <dbReference type="EC" id="2.7.11.1"/>
    </reaction>
</comment>
<evidence type="ECO:0000259" key="32">
    <source>
        <dbReference type="PROSITE" id="PS50011"/>
    </source>
</evidence>
<dbReference type="InterPro" id="IPR001611">
    <property type="entry name" value="Leu-rich_rpt"/>
</dbReference>
<dbReference type="Pfam" id="PF13855">
    <property type="entry name" value="LRR_8"/>
    <property type="match status" value="1"/>
</dbReference>
<evidence type="ECO:0000256" key="9">
    <source>
        <dbReference type="ARBA" id="ARBA00022527"/>
    </source>
</evidence>
<dbReference type="HOGENOM" id="CLU_000288_22_0_1"/>
<evidence type="ECO:0000256" key="19">
    <source>
        <dbReference type="ARBA" id="ARBA00022840"/>
    </source>
</evidence>
<dbReference type="PANTHER" id="PTHR27008:SF596">
    <property type="entry name" value="OS02G0215500 PROTEIN"/>
    <property type="match status" value="1"/>
</dbReference>
<evidence type="ECO:0000256" key="25">
    <source>
        <dbReference type="ARBA" id="ARBA00048679"/>
    </source>
</evidence>
<dbReference type="PROSITE" id="PS51072">
    <property type="entry name" value="MHD"/>
    <property type="match status" value="1"/>
</dbReference>
<proteinExistence type="inferred from homology"/>
<dbReference type="Gene3D" id="1.10.510.10">
    <property type="entry name" value="Transferase(Phosphotransferase) domain 1"/>
    <property type="match status" value="1"/>
</dbReference>
<dbReference type="InterPro" id="IPR013210">
    <property type="entry name" value="LRR_N_plant-typ"/>
</dbReference>
<evidence type="ECO:0000256" key="24">
    <source>
        <dbReference type="ARBA" id="ARBA00047899"/>
    </source>
</evidence>
<comment type="function">
    <text evidence="27">The processed protein kinase Xa21 chain released by protein cleavage after X.oryzae pv. oryzae protein Ax21 detection translocates into the nucleus where it can bind and regulate WRKY62, a transcription factor. Confers resistance to the bacterial pathogen X.oryzae pv. oryzae (Xoo).</text>
</comment>
<evidence type="ECO:0000256" key="3">
    <source>
        <dbReference type="ARBA" id="ARBA00004162"/>
    </source>
</evidence>
<dbReference type="FunFam" id="3.80.10.10:FF:000627">
    <property type="entry name" value="Probable leucine-rich repeat receptor-like protein kinase At2g33170"/>
    <property type="match status" value="1"/>
</dbReference>
<evidence type="ECO:0000256" key="23">
    <source>
        <dbReference type="ARBA" id="ARBA00023180"/>
    </source>
</evidence>
<dbReference type="SUPFAM" id="SSF52047">
    <property type="entry name" value="RNI-like"/>
    <property type="match status" value="1"/>
</dbReference>
<dbReference type="SMART" id="SM00220">
    <property type="entry name" value="S_TKc"/>
    <property type="match status" value="1"/>
</dbReference>
<keyword evidence="18" id="KW-0256">Endoplasmic reticulum</keyword>
<evidence type="ECO:0000256" key="28">
    <source>
        <dbReference type="ARBA" id="ARBA00072040"/>
    </source>
</evidence>
<dbReference type="InterPro" id="IPR032675">
    <property type="entry name" value="LRR_dom_sf"/>
</dbReference>
<reference evidence="34" key="1">
    <citation type="submission" date="2015-04" db="UniProtKB">
        <authorList>
            <consortium name="EnsemblPlants"/>
        </authorList>
    </citation>
    <scope>IDENTIFICATION</scope>
</reference>
<dbReference type="SUPFAM" id="SSF56112">
    <property type="entry name" value="Protein kinase-like (PK-like)"/>
    <property type="match status" value="1"/>
</dbReference>
<dbReference type="Gramene" id="OPUNC02G07720.1">
    <property type="protein sequence ID" value="OPUNC02G07720.1"/>
    <property type="gene ID" value="OPUNC02G07720"/>
</dbReference>
<keyword evidence="13 30" id="KW-0812">Transmembrane</keyword>
<feature type="domain" description="Protein kinase" evidence="32">
    <location>
        <begin position="758"/>
        <end position="1067"/>
    </location>
</feature>
<comment type="function">
    <text evidence="26">Receptor kinase that detects X.oryzae pv. oryzae protein Ax21 to promote innate immunity. Following X.oryzae pv. oryzae protein Ax21 detection, undergoes cleavage, releasing the processed protein kinase Xa21 chain.</text>
</comment>
<dbReference type="SMART" id="SM00369">
    <property type="entry name" value="LRR_TYP"/>
    <property type="match status" value="10"/>
</dbReference>
<protein>
    <recommendedName>
        <fullName evidence="28">Receptor kinase-like protein Xa21</fullName>
        <ecNumber evidence="7">2.7.11.1</ecNumber>
    </recommendedName>
</protein>
<dbReference type="AlphaFoldDB" id="A0A0E0JXB2"/>
<keyword evidence="19 29" id="KW-0067">ATP-binding</keyword>
<feature type="transmembrane region" description="Helical" evidence="30">
    <location>
        <begin position="699"/>
        <end position="723"/>
    </location>
</feature>
<feature type="binding site" evidence="29">
    <location>
        <position position="789"/>
    </location>
    <ligand>
        <name>ATP</name>
        <dbReference type="ChEBI" id="CHEBI:30616"/>
    </ligand>
</feature>
<keyword evidence="16 29" id="KW-0547">Nucleotide-binding</keyword>
<dbReference type="FunFam" id="3.80.10.10:FF:000288">
    <property type="entry name" value="LRR receptor-like serine/threonine-protein kinase EFR"/>
    <property type="match status" value="1"/>
</dbReference>
<comment type="cofactor">
    <cofactor evidence="2">
        <name>Mg(2+)</name>
        <dbReference type="ChEBI" id="CHEBI:18420"/>
    </cofactor>
</comment>
<dbReference type="PROSITE" id="PS50011">
    <property type="entry name" value="PROTEIN_KINASE_DOM"/>
    <property type="match status" value="1"/>
</dbReference>
<dbReference type="InterPro" id="IPR000719">
    <property type="entry name" value="Prot_kinase_dom"/>
</dbReference>
<evidence type="ECO:0000256" key="13">
    <source>
        <dbReference type="ARBA" id="ARBA00022692"/>
    </source>
</evidence>
<dbReference type="InterPro" id="IPR028565">
    <property type="entry name" value="MHD"/>
</dbReference>
<evidence type="ECO:0000256" key="7">
    <source>
        <dbReference type="ARBA" id="ARBA00012513"/>
    </source>
</evidence>
<dbReference type="InterPro" id="IPR008271">
    <property type="entry name" value="Ser/Thr_kinase_AS"/>
</dbReference>
<comment type="subcellular location">
    <subcellularLocation>
        <location evidence="3">Cell membrane</location>
        <topology evidence="3">Single-pass membrane protein</topology>
    </subcellularLocation>
    <subcellularLocation>
        <location evidence="4">Endoplasmic reticulum membrane</location>
        <topology evidence="4">Single-pass membrane protein</topology>
    </subcellularLocation>
    <subcellularLocation>
        <location evidence="5">Membrane</location>
        <topology evidence="5">Single-pass type I membrane protein</topology>
    </subcellularLocation>
</comment>
<dbReference type="eggNOG" id="ENOG502QPYS">
    <property type="taxonomic scope" value="Eukaryota"/>
</dbReference>
<dbReference type="PROSITE" id="PS00108">
    <property type="entry name" value="PROTEIN_KINASE_ST"/>
    <property type="match status" value="1"/>
</dbReference>
<organism evidence="34">
    <name type="scientific">Oryza punctata</name>
    <name type="common">Red rice</name>
    <dbReference type="NCBI Taxonomy" id="4537"/>
    <lineage>
        <taxon>Eukaryota</taxon>
        <taxon>Viridiplantae</taxon>
        <taxon>Streptophyta</taxon>
        <taxon>Embryophyta</taxon>
        <taxon>Tracheophyta</taxon>
        <taxon>Spermatophyta</taxon>
        <taxon>Magnoliopsida</taxon>
        <taxon>Liliopsida</taxon>
        <taxon>Poales</taxon>
        <taxon>Poaceae</taxon>
        <taxon>BOP clade</taxon>
        <taxon>Oryzoideae</taxon>
        <taxon>Oryzeae</taxon>
        <taxon>Oryzinae</taxon>
        <taxon>Oryza</taxon>
    </lineage>
</organism>
<keyword evidence="35" id="KW-1185">Reference proteome</keyword>
<dbReference type="Gene3D" id="3.80.10.10">
    <property type="entry name" value="Ribonuclease Inhibitor"/>
    <property type="match status" value="5"/>
</dbReference>
<evidence type="ECO:0000256" key="14">
    <source>
        <dbReference type="ARBA" id="ARBA00022729"/>
    </source>
</evidence>
<evidence type="ECO:0000256" key="26">
    <source>
        <dbReference type="ARBA" id="ARBA00054320"/>
    </source>
</evidence>
<keyword evidence="21 30" id="KW-0472">Membrane</keyword>
<evidence type="ECO:0000259" key="33">
    <source>
        <dbReference type="PROSITE" id="PS51072"/>
    </source>
</evidence>
<dbReference type="Pfam" id="PF00560">
    <property type="entry name" value="LRR_1"/>
    <property type="match status" value="10"/>
</dbReference>
<feature type="signal peptide" evidence="31">
    <location>
        <begin position="1"/>
        <end position="21"/>
    </location>
</feature>